<name>A0A4Z1FJ67_9HELO</name>
<evidence type="ECO:0000313" key="3">
    <source>
        <dbReference type="Proteomes" id="UP000297910"/>
    </source>
</evidence>
<protein>
    <submittedName>
        <fullName evidence="2">Uncharacterized protein</fullName>
    </submittedName>
</protein>
<dbReference type="Proteomes" id="UP000297910">
    <property type="component" value="Unassembled WGS sequence"/>
</dbReference>
<comment type="caution">
    <text evidence="2">The sequence shown here is derived from an EMBL/GenBank/DDBJ whole genome shotgun (WGS) entry which is preliminary data.</text>
</comment>
<sequence>MASSVTEIDPLLASSMRVLRSQITLQDLVAGYPSLKEKALSSPESLTESEGRVFLDLPDPEMESANIIAATSLSRAELIEKAVTNRASLTYAEKPRLNDESSKLSEGFINTNDGAHGEFLAVRTPAYLPKEKKAFKIGGREAYAHDRATRERPLHDATKAALPNAPK</sequence>
<feature type="compositionally biased region" description="Basic and acidic residues" evidence="1">
    <location>
        <begin position="139"/>
        <end position="158"/>
    </location>
</feature>
<accession>A0A4Z1FJ67</accession>
<reference evidence="2 3" key="1">
    <citation type="submission" date="2017-12" db="EMBL/GenBank/DDBJ databases">
        <title>Comparative genomics of Botrytis spp.</title>
        <authorList>
            <person name="Valero-Jimenez C.A."/>
            <person name="Tapia P."/>
            <person name="Veloso J."/>
            <person name="Silva-Moreno E."/>
            <person name="Staats M."/>
            <person name="Valdes J.H."/>
            <person name="Van Kan J.A.L."/>
        </authorList>
    </citation>
    <scope>NUCLEOTIDE SEQUENCE [LARGE SCALE GENOMIC DNA]</scope>
    <source>
        <strain evidence="2 3">Bp0003</strain>
    </source>
</reference>
<dbReference type="AlphaFoldDB" id="A0A4Z1FJ67"/>
<evidence type="ECO:0000256" key="1">
    <source>
        <dbReference type="SAM" id="MobiDB-lite"/>
    </source>
</evidence>
<dbReference type="EMBL" id="PQXI01000134">
    <property type="protein sequence ID" value="TGO23398.1"/>
    <property type="molecule type" value="Genomic_DNA"/>
</dbReference>
<organism evidence="2 3">
    <name type="scientific">Botrytis paeoniae</name>
    <dbReference type="NCBI Taxonomy" id="278948"/>
    <lineage>
        <taxon>Eukaryota</taxon>
        <taxon>Fungi</taxon>
        <taxon>Dikarya</taxon>
        <taxon>Ascomycota</taxon>
        <taxon>Pezizomycotina</taxon>
        <taxon>Leotiomycetes</taxon>
        <taxon>Helotiales</taxon>
        <taxon>Sclerotiniaceae</taxon>
        <taxon>Botrytis</taxon>
    </lineage>
</organism>
<feature type="region of interest" description="Disordered" evidence="1">
    <location>
        <begin position="139"/>
        <end position="167"/>
    </location>
</feature>
<proteinExistence type="predicted"/>
<keyword evidence="3" id="KW-1185">Reference proteome</keyword>
<gene>
    <name evidence="2" type="ORF">BPAE_0134g00320</name>
</gene>
<evidence type="ECO:0000313" key="2">
    <source>
        <dbReference type="EMBL" id="TGO23398.1"/>
    </source>
</evidence>